<proteinExistence type="predicted"/>
<evidence type="ECO:0000313" key="3">
    <source>
        <dbReference type="EMBL" id="AVJ50996.1"/>
    </source>
</evidence>
<accession>A0A2P1CID0</accession>
<keyword evidence="1" id="KW-0175">Coiled coil</keyword>
<organism evidence="3 4">
    <name type="scientific">Microbacterium phage Pajaza</name>
    <dbReference type="NCBI Taxonomy" id="2099443"/>
    <lineage>
        <taxon>Viruses</taxon>
        <taxon>Duplodnaviria</taxon>
        <taxon>Heunggongvirae</taxon>
        <taxon>Uroviricota</taxon>
        <taxon>Caudoviricetes</taxon>
        <taxon>Pikminvirus</taxon>
        <taxon>Pikminvirus pikmin</taxon>
    </lineage>
</organism>
<evidence type="ECO:0000256" key="2">
    <source>
        <dbReference type="SAM" id="MobiDB-lite"/>
    </source>
</evidence>
<dbReference type="EMBL" id="MG944216">
    <property type="protein sequence ID" value="AVJ50996.1"/>
    <property type="molecule type" value="Genomic_DNA"/>
</dbReference>
<reference evidence="3 4" key="1">
    <citation type="submission" date="2018-02" db="EMBL/GenBank/DDBJ databases">
        <authorList>
            <person name="Zacj K.M."/>
            <person name="Aull H.G."/>
            <person name="Garlena R.A."/>
            <person name="Russell D.A."/>
            <person name="Pope W.H."/>
            <person name="Jacobs-Sera D."/>
            <person name="Hatfull G.F."/>
        </authorList>
    </citation>
    <scope>NUCLEOTIDE SEQUENCE [LARGE SCALE GENOMIC DNA]</scope>
</reference>
<feature type="compositionally biased region" description="Low complexity" evidence="2">
    <location>
        <begin position="1"/>
        <end position="12"/>
    </location>
</feature>
<sequence>MATESSTETVTDSTEETSGQDVETQDTTDNTTPEAGGNGESQESSTSQEPAQLPKDHPLVTAYERQKEELKQLRSSGTKVQELETKVSELQAKADASDAIQAKYDRLEAFLVAVGGPLSKALDSKSFTQSLFESDTDIKDLVADWNKNNPSATSQALGSSGSAAESKVDFNALLRAAAK</sequence>
<feature type="coiled-coil region" evidence="1">
    <location>
        <begin position="73"/>
        <end position="100"/>
    </location>
</feature>
<protein>
    <submittedName>
        <fullName evidence="3">Scaffolding protein</fullName>
    </submittedName>
</protein>
<feature type="compositionally biased region" description="Polar residues" evidence="2">
    <location>
        <begin position="40"/>
        <end position="50"/>
    </location>
</feature>
<evidence type="ECO:0000256" key="1">
    <source>
        <dbReference type="SAM" id="Coils"/>
    </source>
</evidence>
<evidence type="ECO:0000313" key="4">
    <source>
        <dbReference type="Proteomes" id="UP000241138"/>
    </source>
</evidence>
<feature type="compositionally biased region" description="Polar residues" evidence="2">
    <location>
        <begin position="19"/>
        <end position="33"/>
    </location>
</feature>
<feature type="region of interest" description="Disordered" evidence="2">
    <location>
        <begin position="1"/>
        <end position="62"/>
    </location>
</feature>
<dbReference type="Proteomes" id="UP000241138">
    <property type="component" value="Segment"/>
</dbReference>
<gene>
    <name evidence="3" type="primary">5</name>
    <name evidence="3" type="ORF">PBI_PAJAZA_5</name>
</gene>
<name>A0A2P1CID0_9CAUD</name>